<dbReference type="EMBL" id="JAUTDP010000006">
    <property type="protein sequence ID" value="KAK3398206.1"/>
    <property type="molecule type" value="Genomic_DNA"/>
</dbReference>
<name>A0AAE0PDX1_SORBR</name>
<accession>A0AAE0PDX1</accession>
<gene>
    <name evidence="2" type="ORF">B0T20DRAFT_353990</name>
</gene>
<evidence type="ECO:0000256" key="1">
    <source>
        <dbReference type="SAM" id="Phobius"/>
    </source>
</evidence>
<comment type="caution">
    <text evidence="2">The sequence shown here is derived from an EMBL/GenBank/DDBJ whole genome shotgun (WGS) entry which is preliminary data.</text>
</comment>
<evidence type="ECO:0000313" key="3">
    <source>
        <dbReference type="Proteomes" id="UP001281003"/>
    </source>
</evidence>
<dbReference type="PANTHER" id="PTHR34286:SF1">
    <property type="entry name" value="TRANSMEMBRANE PROTEIN"/>
    <property type="match status" value="1"/>
</dbReference>
<keyword evidence="3" id="KW-1185">Reference proteome</keyword>
<organism evidence="2 3">
    <name type="scientific">Sordaria brevicollis</name>
    <dbReference type="NCBI Taxonomy" id="83679"/>
    <lineage>
        <taxon>Eukaryota</taxon>
        <taxon>Fungi</taxon>
        <taxon>Dikarya</taxon>
        <taxon>Ascomycota</taxon>
        <taxon>Pezizomycotina</taxon>
        <taxon>Sordariomycetes</taxon>
        <taxon>Sordariomycetidae</taxon>
        <taxon>Sordariales</taxon>
        <taxon>Sordariaceae</taxon>
        <taxon>Sordaria</taxon>
    </lineage>
</organism>
<keyword evidence="1" id="KW-0812">Transmembrane</keyword>
<reference evidence="2" key="1">
    <citation type="journal article" date="2023" name="Mol. Phylogenet. Evol.">
        <title>Genome-scale phylogeny and comparative genomics of the fungal order Sordariales.</title>
        <authorList>
            <person name="Hensen N."/>
            <person name="Bonometti L."/>
            <person name="Westerberg I."/>
            <person name="Brannstrom I.O."/>
            <person name="Guillou S."/>
            <person name="Cros-Aarteil S."/>
            <person name="Calhoun S."/>
            <person name="Haridas S."/>
            <person name="Kuo A."/>
            <person name="Mondo S."/>
            <person name="Pangilinan J."/>
            <person name="Riley R."/>
            <person name="LaButti K."/>
            <person name="Andreopoulos B."/>
            <person name="Lipzen A."/>
            <person name="Chen C."/>
            <person name="Yan M."/>
            <person name="Daum C."/>
            <person name="Ng V."/>
            <person name="Clum A."/>
            <person name="Steindorff A."/>
            <person name="Ohm R.A."/>
            <person name="Martin F."/>
            <person name="Silar P."/>
            <person name="Natvig D.O."/>
            <person name="Lalanne C."/>
            <person name="Gautier V."/>
            <person name="Ament-Velasquez S.L."/>
            <person name="Kruys A."/>
            <person name="Hutchinson M.I."/>
            <person name="Powell A.J."/>
            <person name="Barry K."/>
            <person name="Miller A.N."/>
            <person name="Grigoriev I.V."/>
            <person name="Debuchy R."/>
            <person name="Gladieux P."/>
            <person name="Hiltunen Thoren M."/>
            <person name="Johannesson H."/>
        </authorList>
    </citation>
    <scope>NUCLEOTIDE SEQUENCE</scope>
    <source>
        <strain evidence="2">FGSC 1904</strain>
    </source>
</reference>
<proteinExistence type="predicted"/>
<dbReference type="Proteomes" id="UP001281003">
    <property type="component" value="Unassembled WGS sequence"/>
</dbReference>
<dbReference type="PANTHER" id="PTHR34286">
    <property type="entry name" value="TRANSMEMBRANE PROTEIN"/>
    <property type="match status" value="1"/>
</dbReference>
<feature type="non-terminal residue" evidence="2">
    <location>
        <position position="1"/>
    </location>
</feature>
<reference evidence="2" key="2">
    <citation type="submission" date="2023-07" db="EMBL/GenBank/DDBJ databases">
        <authorList>
            <consortium name="Lawrence Berkeley National Laboratory"/>
            <person name="Haridas S."/>
            <person name="Hensen N."/>
            <person name="Bonometti L."/>
            <person name="Westerberg I."/>
            <person name="Brannstrom I.O."/>
            <person name="Guillou S."/>
            <person name="Cros-Aarteil S."/>
            <person name="Calhoun S."/>
            <person name="Kuo A."/>
            <person name="Mondo S."/>
            <person name="Pangilinan J."/>
            <person name="Riley R."/>
            <person name="LaButti K."/>
            <person name="Andreopoulos B."/>
            <person name="Lipzen A."/>
            <person name="Chen C."/>
            <person name="Yanf M."/>
            <person name="Daum C."/>
            <person name="Ng V."/>
            <person name="Clum A."/>
            <person name="Steindorff A."/>
            <person name="Ohm R."/>
            <person name="Martin F."/>
            <person name="Silar P."/>
            <person name="Natvig D."/>
            <person name="Lalanne C."/>
            <person name="Gautier V."/>
            <person name="Ament-velasquez S.L."/>
            <person name="Kruys A."/>
            <person name="Hutchinson M.I."/>
            <person name="Powell A.J."/>
            <person name="Barry K."/>
            <person name="Miller A.N."/>
            <person name="Grigoriev I.V."/>
            <person name="Debuchy R."/>
            <person name="Gladieux P."/>
            <person name="Thoren M.H."/>
            <person name="Johannesson H."/>
        </authorList>
    </citation>
    <scope>NUCLEOTIDE SEQUENCE</scope>
    <source>
        <strain evidence="2">FGSC 1904</strain>
    </source>
</reference>
<feature type="transmembrane region" description="Helical" evidence="1">
    <location>
        <begin position="52"/>
        <end position="69"/>
    </location>
</feature>
<dbReference type="AlphaFoldDB" id="A0AAE0PDX1"/>
<keyword evidence="1" id="KW-1133">Transmembrane helix</keyword>
<protein>
    <submittedName>
        <fullName evidence="2">Uncharacterized protein</fullName>
    </submittedName>
</protein>
<evidence type="ECO:0000313" key="2">
    <source>
        <dbReference type="EMBL" id="KAK3398206.1"/>
    </source>
</evidence>
<sequence>CTVVDKRELPAARLPCAASAPGRSVTSPLYPKHVWSPSGGWYAQPANWKRNTAVLGGVVFLITAAVWKLSAEKEYRHKMPEPGRFYPSRYWSRQIIEYERAQKANGTAGATEEKK</sequence>
<keyword evidence="1" id="KW-0472">Membrane</keyword>